<reference evidence="5" key="2">
    <citation type="journal article" date="2020" name="Antonie Van Leeuwenhoek">
        <title>Labilibaculum antarcticum sp. nov., a novel facultative anaerobic, psychrotorelant bacterium isolated from marine sediment of Antarctica.</title>
        <authorList>
            <person name="Watanabe M."/>
            <person name="Kojima H."/>
            <person name="Fukui M."/>
        </authorList>
    </citation>
    <scope>NUCLEOTIDE SEQUENCE [LARGE SCALE GENOMIC DNA]</scope>
    <source>
        <strain evidence="5">SPP2</strain>
    </source>
</reference>
<dbReference type="Gene3D" id="2.60.40.3620">
    <property type="match status" value="3"/>
</dbReference>
<dbReference type="RefSeq" id="WP_096432688.1">
    <property type="nucleotide sequence ID" value="NZ_AP018042.1"/>
</dbReference>
<evidence type="ECO:0000259" key="2">
    <source>
        <dbReference type="Pfam" id="PF14292"/>
    </source>
</evidence>
<dbReference type="GO" id="GO:0019867">
    <property type="term" value="C:outer membrane"/>
    <property type="evidence" value="ECO:0007669"/>
    <property type="project" value="InterPro"/>
</dbReference>
<proteinExistence type="predicted"/>
<dbReference type="Proteomes" id="UP000218267">
    <property type="component" value="Chromosome"/>
</dbReference>
<keyword evidence="5" id="KW-1185">Reference proteome</keyword>
<feature type="domain" description="SusE outer membrane protein" evidence="2">
    <location>
        <begin position="39"/>
        <end position="146"/>
    </location>
</feature>
<organism evidence="4 5">
    <name type="scientific">Labilibaculum antarcticum</name>
    <dbReference type="NCBI Taxonomy" id="1717717"/>
    <lineage>
        <taxon>Bacteria</taxon>
        <taxon>Pseudomonadati</taxon>
        <taxon>Bacteroidota</taxon>
        <taxon>Bacteroidia</taxon>
        <taxon>Marinilabiliales</taxon>
        <taxon>Marinifilaceae</taxon>
        <taxon>Labilibaculum</taxon>
    </lineage>
</organism>
<keyword evidence="1" id="KW-1133">Transmembrane helix</keyword>
<evidence type="ECO:0000313" key="4">
    <source>
        <dbReference type="EMBL" id="BAX82404.1"/>
    </source>
</evidence>
<evidence type="ECO:0000313" key="5">
    <source>
        <dbReference type="Proteomes" id="UP000218267"/>
    </source>
</evidence>
<feature type="transmembrane region" description="Helical" evidence="1">
    <location>
        <begin position="20"/>
        <end position="37"/>
    </location>
</feature>
<sequence length="498" mass="55522">MKNIYTTLGFIPNWKIDKGGIFITLLISILFSFFLLSCDENEDIVIEMGKPVELSASATEVQLNQKFATSTSVELSWTPGSNEGTGASISYTVQLDMEGNNFTEPKTYEMGKTVFSKKYSNAELNKILLNDWSVAAGTSVMLESRVIAVTSSDFVVPDTSNFVAFSVMSYEPVSSTLYMLGDATPNGWDNTIATPLESNTDNPTTFTYEGNLKAGELKFITQLGEWLPSYQKGEDEQHILLRTDDSQPDEKFAIAESGVYRITLNLLDLDISFEKLDQSPYNELWIVGDATPNGWNIDSPNQMVQDPTDSFIFTYNEYLNVGEFKFPTSSGDWGADFYMPLTNYPDLSETTVQLVSGGDPDYKWQITEAGPYKIQLNLRDMSISIKAFEPYAMIWMVGDASPAGWDIDNPTELVPDASDPNVFTYTGALTVGEFKFPTSTGDWGTDFFMPVENYPNLTDTRMKFIPGGSPDTKWKITTAGNYSITINQFYETISIIKN</sequence>
<evidence type="ECO:0000256" key="1">
    <source>
        <dbReference type="SAM" id="Phobius"/>
    </source>
</evidence>
<dbReference type="KEGG" id="mbas:ALGA_4113"/>
<dbReference type="EMBL" id="AP018042">
    <property type="protein sequence ID" value="BAX82404.1"/>
    <property type="molecule type" value="Genomic_DNA"/>
</dbReference>
<name>A0A1Y1CQ70_9BACT</name>
<dbReference type="Pfam" id="PF16411">
    <property type="entry name" value="SusF_SusE"/>
    <property type="match status" value="1"/>
</dbReference>
<dbReference type="Pfam" id="PF14292">
    <property type="entry name" value="SusE"/>
    <property type="match status" value="1"/>
</dbReference>
<dbReference type="GO" id="GO:2001070">
    <property type="term" value="F:starch binding"/>
    <property type="evidence" value="ECO:0007669"/>
    <property type="project" value="InterPro"/>
</dbReference>
<dbReference type="InterPro" id="IPR025970">
    <property type="entry name" value="SusE"/>
</dbReference>
<accession>A0A1Y1CQ70</accession>
<gene>
    <name evidence="4" type="ORF">ALGA_4113</name>
</gene>
<keyword evidence="1" id="KW-0812">Transmembrane</keyword>
<dbReference type="OrthoDB" id="975117at2"/>
<evidence type="ECO:0000259" key="3">
    <source>
        <dbReference type="Pfam" id="PF16411"/>
    </source>
</evidence>
<keyword evidence="1" id="KW-0472">Membrane</keyword>
<protein>
    <submittedName>
        <fullName evidence="4">Uncharacterized protein</fullName>
    </submittedName>
</protein>
<dbReference type="AlphaFoldDB" id="A0A1Y1CQ70"/>
<reference evidence="4 5" key="1">
    <citation type="journal article" date="2018" name="Mar. Genomics">
        <title>Complete genome sequence of Marinifilaceae bacterium strain SPP2, isolated from the Antarctic marine sediment.</title>
        <authorList>
            <person name="Watanabe M."/>
            <person name="Kojima H."/>
            <person name="Fukui M."/>
        </authorList>
    </citation>
    <scope>NUCLEOTIDE SEQUENCE [LARGE SCALE GENOMIC DNA]</scope>
    <source>
        <strain evidence="4 5">SPP2</strain>
    </source>
</reference>
<dbReference type="InterPro" id="IPR032187">
    <property type="entry name" value="SusF/SusE-like_C"/>
</dbReference>
<feature type="domain" description="Outer membrane protein SusF/SusE-like C-terminal" evidence="3">
    <location>
        <begin position="283"/>
        <end position="382"/>
    </location>
</feature>